<dbReference type="Proteomes" id="UP001236258">
    <property type="component" value="Unassembled WGS sequence"/>
</dbReference>
<dbReference type="RefSeq" id="WP_305945271.1">
    <property type="nucleotide sequence ID" value="NZ_JAUZVY010000003.1"/>
</dbReference>
<name>A0ABT9GQB6_9GAMM</name>
<protein>
    <recommendedName>
        <fullName evidence="3">DUF86 domain-containing protein</fullName>
    </recommendedName>
</protein>
<reference evidence="1 2" key="1">
    <citation type="submission" date="2023-08" db="EMBL/GenBank/DDBJ databases">
        <authorList>
            <person name="Joshi A."/>
            <person name="Thite S."/>
        </authorList>
    </citation>
    <scope>NUCLEOTIDE SEQUENCE [LARGE SCALE GENOMIC DNA]</scope>
    <source>
        <strain evidence="1 2">1E1</strain>
    </source>
</reference>
<proteinExistence type="predicted"/>
<gene>
    <name evidence="1" type="ORF">Q3O59_09010</name>
</gene>
<sequence>MPRKQTENESQWRNTIIGLRSALVHDYLNFSRDVLQRVVILRHYQQVVDFIQQTQRSN</sequence>
<comment type="caution">
    <text evidence="1">The sequence shown here is derived from an EMBL/GenBank/DDBJ whole genome shotgun (WGS) entry which is preliminary data.</text>
</comment>
<accession>A0ABT9GQB6</accession>
<dbReference type="EMBL" id="JAUZVY010000003">
    <property type="protein sequence ID" value="MDP4529168.1"/>
    <property type="molecule type" value="Genomic_DNA"/>
</dbReference>
<evidence type="ECO:0000313" key="2">
    <source>
        <dbReference type="Proteomes" id="UP001236258"/>
    </source>
</evidence>
<keyword evidence="2" id="KW-1185">Reference proteome</keyword>
<evidence type="ECO:0008006" key="3">
    <source>
        <dbReference type="Google" id="ProtNLM"/>
    </source>
</evidence>
<evidence type="ECO:0000313" key="1">
    <source>
        <dbReference type="EMBL" id="MDP4529168.1"/>
    </source>
</evidence>
<organism evidence="1 2">
    <name type="scientific">Alkalimonas delamerensis</name>
    <dbReference type="NCBI Taxonomy" id="265981"/>
    <lineage>
        <taxon>Bacteria</taxon>
        <taxon>Pseudomonadati</taxon>
        <taxon>Pseudomonadota</taxon>
        <taxon>Gammaproteobacteria</taxon>
        <taxon>Alkalimonas</taxon>
    </lineage>
</organism>